<dbReference type="PANTHER" id="PTHR43147:SF2">
    <property type="entry name" value="NADP-DEPENDENT OXIDOREDUCTASE DOMAIN-CONTAINING PROTEIN"/>
    <property type="match status" value="1"/>
</dbReference>
<dbReference type="InterPro" id="IPR036812">
    <property type="entry name" value="NAD(P)_OxRdtase_dom_sf"/>
</dbReference>
<proteinExistence type="predicted"/>
<gene>
    <name evidence="3" type="ORF">N8I77_003971</name>
</gene>
<evidence type="ECO:0000313" key="3">
    <source>
        <dbReference type="EMBL" id="KAK2610551.1"/>
    </source>
</evidence>
<dbReference type="Pfam" id="PF00248">
    <property type="entry name" value="Aldo_ket_red"/>
    <property type="match status" value="1"/>
</dbReference>
<comment type="caution">
    <text evidence="3">The sequence shown here is derived from an EMBL/GenBank/DDBJ whole genome shotgun (WGS) entry which is preliminary data.</text>
</comment>
<dbReference type="Proteomes" id="UP001265746">
    <property type="component" value="Unassembled WGS sequence"/>
</dbReference>
<protein>
    <recommendedName>
        <fullName evidence="2">NADP-dependent oxidoreductase domain-containing protein</fullName>
    </recommendedName>
</protein>
<keyword evidence="1" id="KW-0560">Oxidoreductase</keyword>
<evidence type="ECO:0000259" key="2">
    <source>
        <dbReference type="Pfam" id="PF00248"/>
    </source>
</evidence>
<dbReference type="InterPro" id="IPR023210">
    <property type="entry name" value="NADP_OxRdtase_dom"/>
</dbReference>
<dbReference type="AlphaFoldDB" id="A0AAD9SKZ0"/>
<name>A0AAD9SKZ0_PHOAM</name>
<feature type="domain" description="NADP-dependent oxidoreductase" evidence="2">
    <location>
        <begin position="234"/>
        <end position="508"/>
    </location>
</feature>
<keyword evidence="4" id="KW-1185">Reference proteome</keyword>
<dbReference type="Gene3D" id="3.20.20.100">
    <property type="entry name" value="NADP-dependent oxidoreductase domain"/>
    <property type="match status" value="1"/>
</dbReference>
<sequence length="535" mass="59184">MAAAAGHVNMMDDVLISNLPPVLLRSALRTLVSQGASTQRPFVEHIRKRLLESPPAFTDASVLFPPGNDGLVSPECVRYIASTRCLFSSKLAKAALPYLTHFVKSLREARAQWARGDELDKVLDQISGDIVQAVQALKESKPEPTSTLLGELQGLLASLEALHSYCFNAASQALEYPFTRAERQVRDVISFLYPEAAASFPSPQAAKTITISAKERHVDIETFQLGPNRMPRVFNGLWQLSSPAWGSASAESQETALAELVELGLSTADMADHYGDAELIYGDFRNRLPAAMRDAVHAATKWCVFGPIGQPVTTQYVLQAVKERSRRLGGRVELLQFHWHDYSAKEYLDILVELVRITQTYPQLVSAIGLCNFDAHHTEEACKYLLEKTGVVGLVSNQVQFSLIDSRPLQHMSAVCERYGIKLLTYGSLTWGGWPEFQTLLETLSSMAERQGEGISLTNIASRWVLQQPNVGAVIVGNRLGVSSHADENLNIFKFKLEDNDMAAINKVALGDDRYKMKAVFEKLGDCGNEYRAMH</sequence>
<reference evidence="3" key="1">
    <citation type="submission" date="2023-06" db="EMBL/GenBank/DDBJ databases">
        <authorList>
            <person name="Noh H."/>
        </authorList>
    </citation>
    <scope>NUCLEOTIDE SEQUENCE</scope>
    <source>
        <strain evidence="3">DUCC20226</strain>
    </source>
</reference>
<dbReference type="EMBL" id="JAUJFL010000002">
    <property type="protein sequence ID" value="KAK2610551.1"/>
    <property type="molecule type" value="Genomic_DNA"/>
</dbReference>
<dbReference type="SUPFAM" id="SSF51430">
    <property type="entry name" value="NAD(P)-linked oxidoreductase"/>
    <property type="match status" value="1"/>
</dbReference>
<accession>A0AAD9SKZ0</accession>
<organism evidence="3 4">
    <name type="scientific">Phomopsis amygdali</name>
    <name type="common">Fusicoccum amygdali</name>
    <dbReference type="NCBI Taxonomy" id="1214568"/>
    <lineage>
        <taxon>Eukaryota</taxon>
        <taxon>Fungi</taxon>
        <taxon>Dikarya</taxon>
        <taxon>Ascomycota</taxon>
        <taxon>Pezizomycotina</taxon>
        <taxon>Sordariomycetes</taxon>
        <taxon>Sordariomycetidae</taxon>
        <taxon>Diaporthales</taxon>
        <taxon>Diaporthaceae</taxon>
        <taxon>Diaporthe</taxon>
    </lineage>
</organism>
<dbReference type="PANTHER" id="PTHR43147">
    <property type="entry name" value="PROTEIN TAS"/>
    <property type="match status" value="1"/>
</dbReference>
<evidence type="ECO:0000313" key="4">
    <source>
        <dbReference type="Proteomes" id="UP001265746"/>
    </source>
</evidence>
<evidence type="ECO:0000256" key="1">
    <source>
        <dbReference type="ARBA" id="ARBA00023002"/>
    </source>
</evidence>
<dbReference type="GO" id="GO:0016491">
    <property type="term" value="F:oxidoreductase activity"/>
    <property type="evidence" value="ECO:0007669"/>
    <property type="project" value="UniProtKB-KW"/>
</dbReference>